<organism evidence="2 3">
    <name type="scientific">Thalictrum thalictroides</name>
    <name type="common">Rue-anemone</name>
    <name type="synonym">Anemone thalictroides</name>
    <dbReference type="NCBI Taxonomy" id="46969"/>
    <lineage>
        <taxon>Eukaryota</taxon>
        <taxon>Viridiplantae</taxon>
        <taxon>Streptophyta</taxon>
        <taxon>Embryophyta</taxon>
        <taxon>Tracheophyta</taxon>
        <taxon>Spermatophyta</taxon>
        <taxon>Magnoliopsida</taxon>
        <taxon>Ranunculales</taxon>
        <taxon>Ranunculaceae</taxon>
        <taxon>Thalictroideae</taxon>
        <taxon>Thalictrum</taxon>
    </lineage>
</organism>
<dbReference type="GO" id="GO:0080044">
    <property type="term" value="F:quercetin 7-O-glucosyltransferase activity"/>
    <property type="evidence" value="ECO:0007669"/>
    <property type="project" value="TreeGrafter"/>
</dbReference>
<dbReference type="AlphaFoldDB" id="A0A7J6UVP8"/>
<dbReference type="Proteomes" id="UP000554482">
    <property type="component" value="Unassembled WGS sequence"/>
</dbReference>
<proteinExistence type="inferred from homology"/>
<dbReference type="PANTHER" id="PTHR11926">
    <property type="entry name" value="GLUCOSYL/GLUCURONOSYL TRANSFERASES"/>
    <property type="match status" value="1"/>
</dbReference>
<dbReference type="OrthoDB" id="5835829at2759"/>
<evidence type="ECO:0000256" key="1">
    <source>
        <dbReference type="ARBA" id="ARBA00009995"/>
    </source>
</evidence>
<sequence length="188" mass="20578">MTTTGVHPHVVVIPSPAQGHVMPLMRFSYCLVDRGFEITFVNIESIHAKLIDSLPPEKGKELDDHIHLVSIPDEPNASFSNATFSKLPAELEKLLRNINESGKSGKIACVIADETAGWALDVARKMGMRHASFWPGSAGTKAIINHITELIEMDAIDNNGNPKKNDTIINLSSTMPAIKAAHFPWICM</sequence>
<gene>
    <name evidence="2" type="ORF">FRX31_034138</name>
</gene>
<dbReference type="GO" id="GO:0080043">
    <property type="term" value="F:quercetin 3-O-glucosyltransferase activity"/>
    <property type="evidence" value="ECO:0007669"/>
    <property type="project" value="TreeGrafter"/>
</dbReference>
<accession>A0A7J6UVP8</accession>
<dbReference type="SUPFAM" id="SSF53756">
    <property type="entry name" value="UDP-Glycosyltransferase/glycogen phosphorylase"/>
    <property type="match status" value="1"/>
</dbReference>
<protein>
    <submittedName>
        <fullName evidence="2">Udp-glycosyltransferase 83a1</fullName>
    </submittedName>
</protein>
<dbReference type="Gene3D" id="3.40.50.2000">
    <property type="entry name" value="Glycogen Phosphorylase B"/>
    <property type="match status" value="1"/>
</dbReference>
<keyword evidence="3" id="KW-1185">Reference proteome</keyword>
<keyword evidence="2" id="KW-0808">Transferase</keyword>
<evidence type="ECO:0000313" key="2">
    <source>
        <dbReference type="EMBL" id="KAF5176275.1"/>
    </source>
</evidence>
<evidence type="ECO:0000313" key="3">
    <source>
        <dbReference type="Proteomes" id="UP000554482"/>
    </source>
</evidence>
<reference evidence="2 3" key="1">
    <citation type="submission" date="2020-06" db="EMBL/GenBank/DDBJ databases">
        <title>Transcriptomic and genomic resources for Thalictrum thalictroides and T. hernandezii: Facilitating candidate gene discovery in an emerging model plant lineage.</title>
        <authorList>
            <person name="Arias T."/>
            <person name="Riano-Pachon D.M."/>
            <person name="Di Stilio V.S."/>
        </authorList>
    </citation>
    <scope>NUCLEOTIDE SEQUENCE [LARGE SCALE GENOMIC DNA]</scope>
    <source>
        <strain evidence="3">cv. WT478/WT964</strain>
        <tissue evidence="2">Leaves</tissue>
    </source>
</reference>
<dbReference type="EMBL" id="JABWDY010042990">
    <property type="protein sequence ID" value="KAF5176275.1"/>
    <property type="molecule type" value="Genomic_DNA"/>
</dbReference>
<dbReference type="PANTHER" id="PTHR11926:SF1412">
    <property type="entry name" value="UDP-GLYCOSYLTRANSFERASE 83A1-LIKE"/>
    <property type="match status" value="1"/>
</dbReference>
<comment type="similarity">
    <text evidence="1">Belongs to the UDP-glycosyltransferase family.</text>
</comment>
<feature type="non-terminal residue" evidence="2">
    <location>
        <position position="1"/>
    </location>
</feature>
<comment type="caution">
    <text evidence="2">The sequence shown here is derived from an EMBL/GenBank/DDBJ whole genome shotgun (WGS) entry which is preliminary data.</text>
</comment>
<name>A0A7J6UVP8_THATH</name>